<sequence length="201" mass="22802">MNLNSTMGPLLSNLKDKKIILASNSPRRQELLKGLEVEFEVRVNSVDETIPKDLQSAYVAAYLSKLKSESFEGQLAANEILITSDTVVIENGHVLGKPNTEEEAFDMLKSLSGSTHTVMTAVTFRDSSRQITLEDETLVTFRFLEEEEIWHYIHTYSPMDKAGAYGIQEWIGFMGVERIEGSYYNVMGFPLHLVYAQLKKW</sequence>
<evidence type="ECO:0000313" key="6">
    <source>
        <dbReference type="Proteomes" id="UP000199673"/>
    </source>
</evidence>
<dbReference type="GO" id="GO:0036218">
    <property type="term" value="F:dTTP diphosphatase activity"/>
    <property type="evidence" value="ECO:0007669"/>
    <property type="project" value="RHEA"/>
</dbReference>
<name>A0A1I6YSG4_9BACT</name>
<dbReference type="Pfam" id="PF02545">
    <property type="entry name" value="Maf"/>
    <property type="match status" value="1"/>
</dbReference>
<keyword evidence="3 4" id="KW-0546">Nucleotide metabolism</keyword>
<gene>
    <name evidence="5" type="ORF">SAMN04489724_1190</name>
</gene>
<comment type="function">
    <text evidence="4">Nucleoside triphosphate pyrophosphatase that hydrolyzes dTTP and UTP. May have a dual role in cell division arrest and in preventing the incorporation of modified nucleotides into cellular nucleic acids.</text>
</comment>
<comment type="cofactor">
    <cofactor evidence="1 4">
        <name>a divalent metal cation</name>
        <dbReference type="ChEBI" id="CHEBI:60240"/>
    </cofactor>
</comment>
<dbReference type="SUPFAM" id="SSF52972">
    <property type="entry name" value="ITPase-like"/>
    <property type="match status" value="1"/>
</dbReference>
<feature type="site" description="Important for substrate specificity" evidence="4">
    <location>
        <position position="168"/>
    </location>
</feature>
<comment type="catalytic activity">
    <reaction evidence="4">
        <text>dTTP + H2O = dTMP + diphosphate + H(+)</text>
        <dbReference type="Rhea" id="RHEA:28534"/>
        <dbReference type="ChEBI" id="CHEBI:15377"/>
        <dbReference type="ChEBI" id="CHEBI:15378"/>
        <dbReference type="ChEBI" id="CHEBI:33019"/>
        <dbReference type="ChEBI" id="CHEBI:37568"/>
        <dbReference type="ChEBI" id="CHEBI:63528"/>
        <dbReference type="EC" id="3.6.1.9"/>
    </reaction>
</comment>
<organism evidence="5 6">
    <name type="scientific">Algoriphagus locisalis</name>
    <dbReference type="NCBI Taxonomy" id="305507"/>
    <lineage>
        <taxon>Bacteria</taxon>
        <taxon>Pseudomonadati</taxon>
        <taxon>Bacteroidota</taxon>
        <taxon>Cytophagia</taxon>
        <taxon>Cytophagales</taxon>
        <taxon>Cyclobacteriaceae</taxon>
        <taxon>Algoriphagus</taxon>
    </lineage>
</organism>
<dbReference type="Gene3D" id="3.90.950.10">
    <property type="match status" value="1"/>
</dbReference>
<evidence type="ECO:0000256" key="1">
    <source>
        <dbReference type="ARBA" id="ARBA00001968"/>
    </source>
</evidence>
<reference evidence="6" key="1">
    <citation type="submission" date="2016-10" db="EMBL/GenBank/DDBJ databases">
        <authorList>
            <person name="Varghese N."/>
            <person name="Submissions S."/>
        </authorList>
    </citation>
    <scope>NUCLEOTIDE SEQUENCE [LARGE SCALE GENOMIC DNA]</scope>
    <source>
        <strain evidence="6">DSM 23445</strain>
    </source>
</reference>
<keyword evidence="2 4" id="KW-0378">Hydrolase</keyword>
<keyword evidence="6" id="KW-1185">Reference proteome</keyword>
<dbReference type="InterPro" id="IPR003697">
    <property type="entry name" value="Maf-like"/>
</dbReference>
<evidence type="ECO:0000256" key="2">
    <source>
        <dbReference type="ARBA" id="ARBA00022801"/>
    </source>
</evidence>
<dbReference type="PANTHER" id="PTHR43213">
    <property type="entry name" value="BIFUNCTIONAL DTTP/UTP PYROPHOSPHATASE/METHYLTRANSFERASE PROTEIN-RELATED"/>
    <property type="match status" value="1"/>
</dbReference>
<dbReference type="InterPro" id="IPR029001">
    <property type="entry name" value="ITPase-like_fam"/>
</dbReference>
<comment type="subcellular location">
    <subcellularLocation>
        <location evidence="4">Cytoplasm</location>
    </subcellularLocation>
</comment>
<protein>
    <recommendedName>
        <fullName evidence="4">dTTP/UTP pyrophosphatase</fullName>
        <shortName evidence="4">dTTPase/UTPase</shortName>
        <ecNumber evidence="4">3.6.1.9</ecNumber>
    </recommendedName>
    <alternativeName>
        <fullName evidence="4">Nucleoside triphosphate pyrophosphatase</fullName>
    </alternativeName>
    <alternativeName>
        <fullName evidence="4">Nucleotide pyrophosphatase</fullName>
        <shortName evidence="4">Nucleotide PPase</shortName>
    </alternativeName>
</protein>
<accession>A0A1I6YSG4</accession>
<dbReference type="PANTHER" id="PTHR43213:SF5">
    <property type="entry name" value="BIFUNCTIONAL DTTP_UTP PYROPHOSPHATASE_METHYLTRANSFERASE PROTEIN-RELATED"/>
    <property type="match status" value="1"/>
</dbReference>
<keyword evidence="4" id="KW-0963">Cytoplasm</keyword>
<dbReference type="AlphaFoldDB" id="A0A1I6YSG4"/>
<dbReference type="EMBL" id="FPBF01000001">
    <property type="protein sequence ID" value="SFT53380.1"/>
    <property type="molecule type" value="Genomic_DNA"/>
</dbReference>
<dbReference type="NCBIfam" id="TIGR00172">
    <property type="entry name" value="maf"/>
    <property type="match status" value="1"/>
</dbReference>
<dbReference type="CDD" id="cd00555">
    <property type="entry name" value="Maf"/>
    <property type="match status" value="1"/>
</dbReference>
<dbReference type="GO" id="GO:0036221">
    <property type="term" value="F:UTP diphosphatase activity"/>
    <property type="evidence" value="ECO:0007669"/>
    <property type="project" value="RHEA"/>
</dbReference>
<proteinExistence type="inferred from homology"/>
<evidence type="ECO:0000256" key="4">
    <source>
        <dbReference type="HAMAP-Rule" id="MF_00528"/>
    </source>
</evidence>
<dbReference type="GO" id="GO:0005737">
    <property type="term" value="C:cytoplasm"/>
    <property type="evidence" value="ECO:0007669"/>
    <property type="project" value="UniProtKB-SubCell"/>
</dbReference>
<dbReference type="EC" id="3.6.1.9" evidence="4"/>
<comment type="caution">
    <text evidence="4">Lacks conserved residue(s) required for the propagation of feature annotation.</text>
</comment>
<dbReference type="PIRSF" id="PIRSF006305">
    <property type="entry name" value="Maf"/>
    <property type="match status" value="1"/>
</dbReference>
<dbReference type="GO" id="GO:0009117">
    <property type="term" value="P:nucleotide metabolic process"/>
    <property type="evidence" value="ECO:0007669"/>
    <property type="project" value="UniProtKB-KW"/>
</dbReference>
<comment type="similarity">
    <text evidence="4">Belongs to the Maf family. YhdE subfamily.</text>
</comment>
<dbReference type="STRING" id="305507.SAMN04489724_1190"/>
<comment type="catalytic activity">
    <reaction evidence="4">
        <text>UTP + H2O = UMP + diphosphate + H(+)</text>
        <dbReference type="Rhea" id="RHEA:29395"/>
        <dbReference type="ChEBI" id="CHEBI:15377"/>
        <dbReference type="ChEBI" id="CHEBI:15378"/>
        <dbReference type="ChEBI" id="CHEBI:33019"/>
        <dbReference type="ChEBI" id="CHEBI:46398"/>
        <dbReference type="ChEBI" id="CHEBI:57865"/>
        <dbReference type="EC" id="3.6.1.9"/>
    </reaction>
</comment>
<dbReference type="HAMAP" id="MF_00528">
    <property type="entry name" value="Maf"/>
    <property type="match status" value="1"/>
</dbReference>
<dbReference type="Proteomes" id="UP000199673">
    <property type="component" value="Unassembled WGS sequence"/>
</dbReference>
<feature type="site" description="Important for substrate specificity" evidence="4">
    <location>
        <position position="27"/>
    </location>
</feature>
<feature type="active site" description="Proton acceptor" evidence="4">
    <location>
        <position position="85"/>
    </location>
</feature>
<evidence type="ECO:0000313" key="5">
    <source>
        <dbReference type="EMBL" id="SFT53380.1"/>
    </source>
</evidence>
<feature type="site" description="Important for substrate specificity" evidence="4">
    <location>
        <position position="86"/>
    </location>
</feature>
<evidence type="ECO:0000256" key="3">
    <source>
        <dbReference type="ARBA" id="ARBA00023080"/>
    </source>
</evidence>